<dbReference type="SUPFAM" id="SSF48452">
    <property type="entry name" value="TPR-like"/>
    <property type="match status" value="2"/>
</dbReference>
<keyword evidence="1" id="KW-0812">Transmembrane</keyword>
<dbReference type="RefSeq" id="WP_197421051.1">
    <property type="nucleotide sequence ID" value="NZ_JBHSCR010000002.1"/>
</dbReference>
<dbReference type="EMBL" id="JBHSCR010000002">
    <property type="protein sequence ID" value="MFC4347056.1"/>
    <property type="molecule type" value="Genomic_DNA"/>
</dbReference>
<organism evidence="3 4">
    <name type="scientific">Kordiimonas lipolytica</name>
    <dbReference type="NCBI Taxonomy" id="1662421"/>
    <lineage>
        <taxon>Bacteria</taxon>
        <taxon>Pseudomonadati</taxon>
        <taxon>Pseudomonadota</taxon>
        <taxon>Alphaproteobacteria</taxon>
        <taxon>Kordiimonadales</taxon>
        <taxon>Kordiimonadaceae</taxon>
        <taxon>Kordiimonas</taxon>
    </lineage>
</organism>
<dbReference type="Gene3D" id="1.25.40.10">
    <property type="entry name" value="Tetratricopeptide repeat domain"/>
    <property type="match status" value="2"/>
</dbReference>
<comment type="caution">
    <text evidence="3">The sequence shown here is derived from an EMBL/GenBank/DDBJ whole genome shotgun (WGS) entry which is preliminary data.</text>
</comment>
<feature type="transmembrane region" description="Helical" evidence="1">
    <location>
        <begin position="186"/>
        <end position="209"/>
    </location>
</feature>
<keyword evidence="4" id="KW-1185">Reference proteome</keyword>
<reference evidence="4" key="1">
    <citation type="journal article" date="2019" name="Int. J. Syst. Evol. Microbiol.">
        <title>The Global Catalogue of Microorganisms (GCM) 10K type strain sequencing project: providing services to taxonomists for standard genome sequencing and annotation.</title>
        <authorList>
            <consortium name="The Broad Institute Genomics Platform"/>
            <consortium name="The Broad Institute Genome Sequencing Center for Infectious Disease"/>
            <person name="Wu L."/>
            <person name="Ma J."/>
        </authorList>
    </citation>
    <scope>NUCLEOTIDE SEQUENCE [LARGE SCALE GENOMIC DNA]</scope>
    <source>
        <strain evidence="4">CGMCC 1.15304</strain>
    </source>
</reference>
<evidence type="ECO:0000313" key="4">
    <source>
        <dbReference type="Proteomes" id="UP001595776"/>
    </source>
</evidence>
<accession>A0ABV8U8F9</accession>
<evidence type="ECO:0000256" key="1">
    <source>
        <dbReference type="SAM" id="Phobius"/>
    </source>
</evidence>
<evidence type="ECO:0000259" key="2">
    <source>
        <dbReference type="Pfam" id="PF13676"/>
    </source>
</evidence>
<keyword evidence="1" id="KW-0472">Membrane</keyword>
<dbReference type="Gene3D" id="3.40.50.10140">
    <property type="entry name" value="Toll/interleukin-1 receptor homology (TIR) domain"/>
    <property type="match status" value="1"/>
</dbReference>
<dbReference type="InterPro" id="IPR000157">
    <property type="entry name" value="TIR_dom"/>
</dbReference>
<proteinExistence type="predicted"/>
<gene>
    <name evidence="3" type="ORF">ACFO5Q_04295</name>
</gene>
<dbReference type="InterPro" id="IPR035897">
    <property type="entry name" value="Toll_tir_struct_dom_sf"/>
</dbReference>
<keyword evidence="1" id="KW-1133">Transmembrane helix</keyword>
<protein>
    <submittedName>
        <fullName evidence="3">TIR domain-containing protein</fullName>
    </submittedName>
</protein>
<dbReference type="InterPro" id="IPR011990">
    <property type="entry name" value="TPR-like_helical_dom_sf"/>
</dbReference>
<feature type="domain" description="TIR" evidence="2">
    <location>
        <begin position="2"/>
        <end position="108"/>
    </location>
</feature>
<name>A0ABV8U8F9_9PROT</name>
<dbReference type="Pfam" id="PF13676">
    <property type="entry name" value="TIR_2"/>
    <property type="match status" value="1"/>
</dbReference>
<dbReference type="SUPFAM" id="SSF52200">
    <property type="entry name" value="Toll/Interleukin receptor TIR domain"/>
    <property type="match status" value="1"/>
</dbReference>
<evidence type="ECO:0000313" key="3">
    <source>
        <dbReference type="EMBL" id="MFC4347056.1"/>
    </source>
</evidence>
<sequence>MSYSHKDDKWAKWLLKAIEAYRVPGHLVGTKGTNGTVPAKLTRIFRDREELAAGACLDAKIQEALKQSKTLLVACSPNAVHSYGVNQEIELFRKMRGDQHIFYIILEGEPHAAARGLDPELECFPKALINHDMDTTTAYGVPLAADDARPQGDGKKMALLKVVAGILGVNLDTLVRRDLHRRQKRLWGFMGLATAGMMLTSGLATQAYLASQRAEEALAHAQRQQDEAESLIQYIVDDLGQHLWRRGHADLLEAMSSRILDHYDGQNSPDMGPKEIARKVRGLAMLSRGRIFNSDQSEIAERLEDLRQKTRETIEQHPESWELLLTHIYILKLLSDLKLLAGDYEVTRTLIEERLATAERAYKLQPNRHPDDRAGIGNALIDLAQVQMHAFQQPEKAYDLIKEGLAIRIAVGQMPDNIGTYREVANVDGGYYHLSVVQEIVAPLPEAIASLEKSLYLYRKRQELSPVQGVANLLYYRFHIDLAELLFNSGHSDEALQAVDAAQKNLRKILANNEENHRYRTMIFRGDMLRGLLLMGKNRWADAEQAFAEATEGMTAQYQLSLESVDTVNWILTSKTLWALSMAKMGQVTKAVHLMNQVTQETDQTPARLLHSIHGRKTRSILANARAELAVMQGTPGLARSIRQQMIASLGPKWRQSHPVVRFELMKAYIATGQWSAAQEIADNLTEIGFARPDFLQELEELDRGPGNTAAEARPS</sequence>
<dbReference type="Proteomes" id="UP001595776">
    <property type="component" value="Unassembled WGS sequence"/>
</dbReference>